<feature type="coiled-coil region" evidence="1">
    <location>
        <begin position="467"/>
        <end position="501"/>
    </location>
</feature>
<evidence type="ECO:0000256" key="1">
    <source>
        <dbReference type="SAM" id="Coils"/>
    </source>
</evidence>
<feature type="compositionally biased region" description="Basic and acidic residues" evidence="2">
    <location>
        <begin position="139"/>
        <end position="158"/>
    </location>
</feature>
<reference evidence="3 4" key="1">
    <citation type="journal article" date="2018" name="Genome Biol. Evol.">
        <title>Multiple Roots of Fruiting Body Formation in Amoebozoa.</title>
        <authorList>
            <person name="Hillmann F."/>
            <person name="Forbes G."/>
            <person name="Novohradska S."/>
            <person name="Ferling I."/>
            <person name="Riege K."/>
            <person name="Groth M."/>
            <person name="Westermann M."/>
            <person name="Marz M."/>
            <person name="Spaller T."/>
            <person name="Winckler T."/>
            <person name="Schaap P."/>
            <person name="Glockner G."/>
        </authorList>
    </citation>
    <scope>NUCLEOTIDE SEQUENCE [LARGE SCALE GENOMIC DNA]</scope>
    <source>
        <strain evidence="3 4">Jena</strain>
    </source>
</reference>
<dbReference type="AlphaFoldDB" id="A0A2P6NU07"/>
<accession>A0A2P6NU07</accession>
<feature type="region of interest" description="Disordered" evidence="2">
    <location>
        <begin position="129"/>
        <end position="158"/>
    </location>
</feature>
<gene>
    <name evidence="3" type="ORF">PROFUN_00660</name>
</gene>
<organism evidence="3 4">
    <name type="scientific">Planoprotostelium fungivorum</name>
    <dbReference type="NCBI Taxonomy" id="1890364"/>
    <lineage>
        <taxon>Eukaryota</taxon>
        <taxon>Amoebozoa</taxon>
        <taxon>Evosea</taxon>
        <taxon>Variosea</taxon>
        <taxon>Cavosteliida</taxon>
        <taxon>Cavosteliaceae</taxon>
        <taxon>Planoprotostelium</taxon>
    </lineage>
</organism>
<evidence type="ECO:0000256" key="2">
    <source>
        <dbReference type="SAM" id="MobiDB-lite"/>
    </source>
</evidence>
<dbReference type="EMBL" id="MDYQ01000020">
    <property type="protein sequence ID" value="PRP87449.1"/>
    <property type="molecule type" value="Genomic_DNA"/>
</dbReference>
<sequence>MRGGITSTNREVLSHETHTVTRAAPLSYRAITAIDPRRMQRLSGVLPVQTTILRPPHRCRCAHLFADNITQATQPSKEGIDSYFDLDSFTTAVCEAIHNEHTATAPTAHNNKEDQIWIEFTDGLVEEEVQGGPMKRRVERREKERRPKSTEEERGGKRLKSLEERFPFKHIILATANIKKAVMKIVDTSDMLRFFEQRNFNLPNEYRREKGKLKRKKRVVYEAEEGQKKRRRTNSNYNHHVVDRRPVATDEETFEMNYELDVLNEPPNLAHRLSPIRIGDPMTLTSFTCNSDSGVIHCPSSHLTEESPVVHYTLEPTLDELTLRLSTRSNPRSRRNLPNDAFKRILFKTIRSSIHLKRLEEEIHQQTDKQTACILNRLQSRTARPPISPTWNYQSVLFPEREDQKNIIQREAVLTENSAEDGEHAQTIKGTLGQKIQTIDAYHRFLYHPLFFQITLDQQKRDADAFSELSSDRIMELEQKLAEAEKRCSEMRESLNKYMNQIQSSAAGDMVVRRVHCVTEPPQEAATWSFPDENNIILEKVNLIRAMFYNGEMLNILHNGFAKEHILNDSQSPFCSVEINIPPNLLDNLPPNLRPTHLQMVLIILHRSPPMACFHRSTLICSDSHREENEDVLCADMHDNREVNTSPRNTGFSWTAQVHQLVKITDSDPLFPRRGMTFKAYLKIRFGDIARLLVGHFMFLMLTHKGAACRKVHTSCDKCEELFARSRLKSSQHDLVHVASEEKYLVKSHRYDNPSQRESNNHQSDQVMDELFLDWDFRSVLLPATDAFFSSSNRGTNSSEPLSSPPGSLDPSIVPDPPSLASIEREEFNKVTHGVGLTCEPVWREYNKTVTQLRDFCTSKQKKQLWDEYRNGLNESIKSADDIQAYAEATGFPQGDPGDHLTIFEMSPKQALVDVIKFIPTLITTRQIEKFSIMNYEVSCVDGKVARMAMHVTVKRDVFGLINYFVAHGIFHHDHTSPLQPQLIAAYDGQGKPTRFDDERLTLHEVRTHSSALLLDVREKPDGLHKEIEKSSERATETQFATFDPKNSDNVTLILKIHNQTSSIPPFVDRSGLRVPKKPRSGLSI</sequence>
<keyword evidence="1" id="KW-0175">Coiled coil</keyword>
<keyword evidence="4" id="KW-1185">Reference proteome</keyword>
<dbReference type="InParanoid" id="A0A2P6NU07"/>
<proteinExistence type="predicted"/>
<name>A0A2P6NU07_9EUKA</name>
<protein>
    <submittedName>
        <fullName evidence="3">Uncharacterized protein</fullName>
    </submittedName>
</protein>
<evidence type="ECO:0000313" key="3">
    <source>
        <dbReference type="EMBL" id="PRP87449.1"/>
    </source>
</evidence>
<feature type="compositionally biased region" description="Low complexity" evidence="2">
    <location>
        <begin position="798"/>
        <end position="812"/>
    </location>
</feature>
<feature type="region of interest" description="Disordered" evidence="2">
    <location>
        <begin position="792"/>
        <end position="819"/>
    </location>
</feature>
<comment type="caution">
    <text evidence="3">The sequence shown here is derived from an EMBL/GenBank/DDBJ whole genome shotgun (WGS) entry which is preliminary data.</text>
</comment>
<evidence type="ECO:0000313" key="4">
    <source>
        <dbReference type="Proteomes" id="UP000241769"/>
    </source>
</evidence>
<dbReference type="Proteomes" id="UP000241769">
    <property type="component" value="Unassembled WGS sequence"/>
</dbReference>